<name>A0A4R0H2W4_9ACTN</name>
<evidence type="ECO:0000256" key="5">
    <source>
        <dbReference type="SAM" id="MobiDB-lite"/>
    </source>
</evidence>
<dbReference type="InterPro" id="IPR007343">
    <property type="entry name" value="Uncharacterised_pept_Zn_put"/>
</dbReference>
<reference evidence="6 7" key="1">
    <citation type="submission" date="2019-02" db="EMBL/GenBank/DDBJ databases">
        <title>Kribbella capetownensis sp. nov. and Kribbella speibonae sp. nov., isolated from soil.</title>
        <authorList>
            <person name="Curtis S.M."/>
            <person name="Norton I."/>
            <person name="Everest G.J."/>
            <person name="Meyers P.R."/>
        </authorList>
    </citation>
    <scope>NUCLEOTIDE SEQUENCE [LARGE SCALE GENOMIC DNA]</scope>
    <source>
        <strain evidence="6 7">KCTC 29219</strain>
    </source>
</reference>
<dbReference type="Pfam" id="PF04228">
    <property type="entry name" value="Zn_peptidase"/>
    <property type="match status" value="1"/>
</dbReference>
<dbReference type="PROSITE" id="PS51257">
    <property type="entry name" value="PROKAR_LIPOPROTEIN"/>
    <property type="match status" value="1"/>
</dbReference>
<dbReference type="EMBL" id="SJJZ01000004">
    <property type="protein sequence ID" value="TCC03928.1"/>
    <property type="molecule type" value="Genomic_DNA"/>
</dbReference>
<dbReference type="PANTHER" id="PTHR30168">
    <property type="entry name" value="PUTATIVE MEMBRANE PROTEIN YPFJ"/>
    <property type="match status" value="1"/>
</dbReference>
<protein>
    <recommendedName>
        <fullName evidence="8">Metalloprotease</fullName>
    </recommendedName>
</protein>
<evidence type="ECO:0000313" key="6">
    <source>
        <dbReference type="EMBL" id="TCC03928.1"/>
    </source>
</evidence>
<dbReference type="GO" id="GO:0016020">
    <property type="term" value="C:membrane"/>
    <property type="evidence" value="ECO:0007669"/>
    <property type="project" value="UniProtKB-SubCell"/>
</dbReference>
<dbReference type="AlphaFoldDB" id="A0A4R0H2W4"/>
<keyword evidence="2" id="KW-0812">Transmembrane</keyword>
<evidence type="ECO:0000256" key="2">
    <source>
        <dbReference type="ARBA" id="ARBA00022692"/>
    </source>
</evidence>
<dbReference type="Proteomes" id="UP000292346">
    <property type="component" value="Unassembled WGS sequence"/>
</dbReference>
<evidence type="ECO:0000313" key="7">
    <source>
        <dbReference type="Proteomes" id="UP000292346"/>
    </source>
</evidence>
<sequence length="296" mass="32408">MIVRRAALIGVVGLLVAIAGGCSWTNGALSDPASSGASTTPTPRVAPSPVRATPTYRTQEEIYLLRNKIYSAGQVPAVACSLPDIAVRSQKAVQQYSTAVLDCLQRAWKPLVVRAGVKFVPAVTYAVNQGSKTACGIFRKEDYVYYCRANSGIYLDWDQLVEDEGTGPVAAQITIQYLMAHEFGHHVQRLVRISQYFDDRWDRTTGATRLEQMRRQELQASCFASAFLGANQASLNLYDDRLNAYRRAAHRGDDGQPDGVRDHGSRASNTSWTDDAFAAKSPAVCNTWAAPAEWVS</sequence>
<gene>
    <name evidence="6" type="ORF">E0H45_32990</name>
</gene>
<organism evidence="6 7">
    <name type="scientific">Kribbella soli</name>
    <dbReference type="NCBI Taxonomy" id="1124743"/>
    <lineage>
        <taxon>Bacteria</taxon>
        <taxon>Bacillati</taxon>
        <taxon>Actinomycetota</taxon>
        <taxon>Actinomycetes</taxon>
        <taxon>Propionibacteriales</taxon>
        <taxon>Kribbellaceae</taxon>
        <taxon>Kribbella</taxon>
    </lineage>
</organism>
<evidence type="ECO:0000256" key="3">
    <source>
        <dbReference type="ARBA" id="ARBA00022989"/>
    </source>
</evidence>
<keyword evidence="4" id="KW-0472">Membrane</keyword>
<dbReference type="PANTHER" id="PTHR30168:SF0">
    <property type="entry name" value="INNER MEMBRANE PROTEIN"/>
    <property type="match status" value="1"/>
</dbReference>
<feature type="compositionally biased region" description="Basic and acidic residues" evidence="5">
    <location>
        <begin position="250"/>
        <end position="265"/>
    </location>
</feature>
<feature type="region of interest" description="Disordered" evidence="5">
    <location>
        <begin position="249"/>
        <end position="272"/>
    </location>
</feature>
<comment type="subcellular location">
    <subcellularLocation>
        <location evidence="1">Membrane</location>
        <topology evidence="1">Single-pass membrane protein</topology>
    </subcellularLocation>
</comment>
<keyword evidence="7" id="KW-1185">Reference proteome</keyword>
<keyword evidence="3" id="KW-1133">Transmembrane helix</keyword>
<feature type="region of interest" description="Disordered" evidence="5">
    <location>
        <begin position="31"/>
        <end position="51"/>
    </location>
</feature>
<proteinExistence type="predicted"/>
<comment type="caution">
    <text evidence="6">The sequence shown here is derived from an EMBL/GenBank/DDBJ whole genome shotgun (WGS) entry which is preliminary data.</text>
</comment>
<evidence type="ECO:0000256" key="4">
    <source>
        <dbReference type="ARBA" id="ARBA00023136"/>
    </source>
</evidence>
<dbReference type="OrthoDB" id="3508456at2"/>
<evidence type="ECO:0000256" key="1">
    <source>
        <dbReference type="ARBA" id="ARBA00004167"/>
    </source>
</evidence>
<accession>A0A4R0H2W4</accession>
<evidence type="ECO:0008006" key="8">
    <source>
        <dbReference type="Google" id="ProtNLM"/>
    </source>
</evidence>
<feature type="compositionally biased region" description="Polar residues" evidence="5">
    <location>
        <begin position="31"/>
        <end position="42"/>
    </location>
</feature>